<dbReference type="Pfam" id="PF25601">
    <property type="entry name" value="AAA_lid_14"/>
    <property type="match status" value="1"/>
</dbReference>
<dbReference type="Gene3D" id="3.40.50.2300">
    <property type="match status" value="1"/>
</dbReference>
<dbReference type="GO" id="GO:0003677">
    <property type="term" value="F:DNA binding"/>
    <property type="evidence" value="ECO:0007669"/>
    <property type="project" value="UniProtKB-KW"/>
</dbReference>
<keyword evidence="2" id="KW-0547">Nucleotide-binding</keyword>
<dbReference type="AlphaFoldDB" id="D2QLL9"/>
<dbReference type="Pfam" id="PF01590">
    <property type="entry name" value="GAF"/>
    <property type="match status" value="1"/>
</dbReference>
<dbReference type="PROSITE" id="PS00688">
    <property type="entry name" value="SIGMA54_INTERACT_3"/>
    <property type="match status" value="1"/>
</dbReference>
<sequence length="875" mass="97324">MLDLQYIGDTKWSSYYLVPLPFINSTNRMVLPSEFIPLPKLLIVEDEFLIANDLSRMLQKAGYQVVGTAASVAEAKAMVTQQTPDIVLLDIFLNDDQTGIDLANWLNEQTVPVPFVFLSANLTDSILEVAKVTQSFGFLNKPFREKDVLTTLEIARYRHAHSEEARLRQQQAVQIAVNNAIVTIQDRDQLCRAIADQINKLVPFSFLNLRIGLPDEVSFYWLMLAKTDVNTFERVNLAMLLRGEVEEGLIQKLDREAPDRLGEEQGVFTGDAFDQLCERYITARSCRDNFGVRSLVLFPIQLKRKAFTTIILSSIRADGFTQKDYQAVNLIAPQIALALDNLLAYEEIEARRQTKTTELAIVNAFQNGKDSHAIIPQVAAIINELMPFDLLAVYRIGRLLESAAIDMAVQKQGGVFVAITEKDVVPQTLADQASWKQALADMETWLVEPAINVGQQFVDIQQRSVVSRFYAEALGLKSSMYVPIFSKGKPIAALILASKAAYAFTPKDLCTLQDISVELALALENLSAYERIKVLSEHLEQEKTYLAEEIKTSHNFEEIIGTSSSMQTVFNAIGQVAPTDYTVLIMGETGTGKELIARAVHSLSARRDRPVVKINCAALPAQLIESELFGHERGSFTGATEKRIGKFELANGGTLFLDEIGELPLELQAKLLRAIQEKEIERVGGKGVILINTRIIAATNRNLQQEVAAGRFRSDLYYRLNVFPIVVPPLRERQEDILPLTMHFLQKISKKLGKPITNIANASLQQLLQYPWPGNIRELEHVLERSSILSQSATLTLAEPLRAATTAFPPFVVQSSEEVKSIDDAMRLAILAALAKSGNRIRGTGGAAELLNIKPTTLEARMKKLNISAYQQPGS</sequence>
<dbReference type="FunFam" id="3.40.50.300:FF:000006">
    <property type="entry name" value="DNA-binding transcriptional regulator NtrC"/>
    <property type="match status" value="1"/>
</dbReference>
<dbReference type="Gene3D" id="3.30.450.40">
    <property type="match status" value="2"/>
</dbReference>
<dbReference type="Gene3D" id="3.40.50.300">
    <property type="entry name" value="P-loop containing nucleotide triphosphate hydrolases"/>
    <property type="match status" value="1"/>
</dbReference>
<evidence type="ECO:0000259" key="10">
    <source>
        <dbReference type="PROSITE" id="PS50045"/>
    </source>
</evidence>
<dbReference type="STRING" id="504472.Slin_4327"/>
<dbReference type="InterPro" id="IPR002078">
    <property type="entry name" value="Sigma_54_int"/>
</dbReference>
<evidence type="ECO:0000256" key="9">
    <source>
        <dbReference type="PROSITE-ProRule" id="PRU00169"/>
    </source>
</evidence>
<dbReference type="HOGENOM" id="CLU_000445_95_1_10"/>
<evidence type="ECO:0000256" key="6">
    <source>
        <dbReference type="ARBA" id="ARBA00023125"/>
    </source>
</evidence>
<dbReference type="PROSITE" id="PS50110">
    <property type="entry name" value="RESPONSE_REGULATORY"/>
    <property type="match status" value="1"/>
</dbReference>
<evidence type="ECO:0000256" key="5">
    <source>
        <dbReference type="ARBA" id="ARBA00023015"/>
    </source>
</evidence>
<organism evidence="12 13">
    <name type="scientific">Spirosoma linguale (strain ATCC 33905 / DSM 74 / LMG 10896 / Claus 1)</name>
    <dbReference type="NCBI Taxonomy" id="504472"/>
    <lineage>
        <taxon>Bacteria</taxon>
        <taxon>Pseudomonadati</taxon>
        <taxon>Bacteroidota</taxon>
        <taxon>Cytophagia</taxon>
        <taxon>Cytophagales</taxon>
        <taxon>Cytophagaceae</taxon>
        <taxon>Spirosoma</taxon>
    </lineage>
</organism>
<dbReference type="KEGG" id="sli:Slin_4327"/>
<dbReference type="PROSITE" id="PS00675">
    <property type="entry name" value="SIGMA54_INTERACT_1"/>
    <property type="match status" value="1"/>
</dbReference>
<keyword evidence="4" id="KW-0067">ATP-binding</keyword>
<gene>
    <name evidence="12" type="ordered locus">Slin_4327</name>
</gene>
<dbReference type="eggNOG" id="COG2203">
    <property type="taxonomic scope" value="Bacteria"/>
</dbReference>
<dbReference type="InterPro" id="IPR003593">
    <property type="entry name" value="AAA+_ATPase"/>
</dbReference>
<reference evidence="12 13" key="1">
    <citation type="journal article" date="2010" name="Stand. Genomic Sci.">
        <title>Complete genome sequence of Spirosoma linguale type strain (1).</title>
        <authorList>
            <person name="Lail K."/>
            <person name="Sikorski J."/>
            <person name="Saunders E."/>
            <person name="Lapidus A."/>
            <person name="Glavina Del Rio T."/>
            <person name="Copeland A."/>
            <person name="Tice H."/>
            <person name="Cheng J.-F."/>
            <person name="Lucas S."/>
            <person name="Nolan M."/>
            <person name="Bruce D."/>
            <person name="Goodwin L."/>
            <person name="Pitluck S."/>
            <person name="Ivanova N."/>
            <person name="Mavromatis K."/>
            <person name="Ovchinnikova G."/>
            <person name="Pati A."/>
            <person name="Chen A."/>
            <person name="Palaniappan K."/>
            <person name="Land M."/>
            <person name="Hauser L."/>
            <person name="Chang Y.-J."/>
            <person name="Jeffries C.D."/>
            <person name="Chain P."/>
            <person name="Brettin T."/>
            <person name="Detter J.C."/>
            <person name="Schuetze A."/>
            <person name="Rohde M."/>
            <person name="Tindall B.J."/>
            <person name="Goeker M."/>
            <person name="Bristow J."/>
            <person name="Eisen J.A."/>
            <person name="Markowitz V."/>
            <person name="Hugenholtz P."/>
            <person name="Kyrpides N.C."/>
            <person name="Klenk H.-P."/>
            <person name="Chen F."/>
        </authorList>
    </citation>
    <scope>NUCLEOTIDE SEQUENCE [LARGE SCALE GENOMIC DNA]</scope>
    <source>
        <strain evidence="13">ATCC 33905 / DSM 74 / LMG 10896 / Claus 1</strain>
    </source>
</reference>
<evidence type="ECO:0000256" key="8">
    <source>
        <dbReference type="ARBA" id="ARBA00023163"/>
    </source>
</evidence>
<dbReference type="SMART" id="SM00065">
    <property type="entry name" value="GAF"/>
    <property type="match status" value="2"/>
</dbReference>
<dbReference type="Gene3D" id="1.10.8.60">
    <property type="match status" value="1"/>
</dbReference>
<dbReference type="InterPro" id="IPR001789">
    <property type="entry name" value="Sig_transdc_resp-reg_receiver"/>
</dbReference>
<dbReference type="InterPro" id="IPR027417">
    <property type="entry name" value="P-loop_NTPase"/>
</dbReference>
<dbReference type="PROSITE" id="PS50045">
    <property type="entry name" value="SIGMA54_INTERACT_4"/>
    <property type="match status" value="1"/>
</dbReference>
<dbReference type="Pfam" id="PF00072">
    <property type="entry name" value="Response_reg"/>
    <property type="match status" value="1"/>
</dbReference>
<dbReference type="Pfam" id="PF00158">
    <property type="entry name" value="Sigma54_activat"/>
    <property type="match status" value="1"/>
</dbReference>
<evidence type="ECO:0000256" key="4">
    <source>
        <dbReference type="ARBA" id="ARBA00022840"/>
    </source>
</evidence>
<dbReference type="GO" id="GO:0016301">
    <property type="term" value="F:kinase activity"/>
    <property type="evidence" value="ECO:0007669"/>
    <property type="project" value="UniProtKB-KW"/>
</dbReference>
<keyword evidence="1" id="KW-0808">Transferase</keyword>
<dbReference type="InterPro" id="IPR058031">
    <property type="entry name" value="AAA_lid_NorR"/>
</dbReference>
<dbReference type="PROSITE" id="PS00676">
    <property type="entry name" value="SIGMA54_INTERACT_2"/>
    <property type="match status" value="1"/>
</dbReference>
<dbReference type="InterPro" id="IPR003018">
    <property type="entry name" value="GAF"/>
</dbReference>
<dbReference type="PANTHER" id="PTHR32071">
    <property type="entry name" value="TRANSCRIPTIONAL REGULATORY PROTEIN"/>
    <property type="match status" value="1"/>
</dbReference>
<dbReference type="SUPFAM" id="SSF52540">
    <property type="entry name" value="P-loop containing nucleoside triphosphate hydrolases"/>
    <property type="match status" value="1"/>
</dbReference>
<dbReference type="PANTHER" id="PTHR32071:SF117">
    <property type="entry name" value="PTS-DEPENDENT DIHYDROXYACETONE KINASE OPERON REGULATORY PROTEIN-RELATED"/>
    <property type="match status" value="1"/>
</dbReference>
<dbReference type="Proteomes" id="UP000002028">
    <property type="component" value="Chromosome"/>
</dbReference>
<accession>D2QLL9</accession>
<dbReference type="eggNOG" id="COG3604">
    <property type="taxonomic scope" value="Bacteria"/>
</dbReference>
<dbReference type="InterPro" id="IPR029016">
    <property type="entry name" value="GAF-like_dom_sf"/>
</dbReference>
<keyword evidence="5" id="KW-0805">Transcription regulation</keyword>
<dbReference type="RefSeq" id="WP_012928814.1">
    <property type="nucleotide sequence ID" value="NC_013730.1"/>
</dbReference>
<dbReference type="InterPro" id="IPR025662">
    <property type="entry name" value="Sigma_54_int_dom_ATP-bd_1"/>
</dbReference>
<dbReference type="EMBL" id="CP001769">
    <property type="protein sequence ID" value="ADB40309.1"/>
    <property type="molecule type" value="Genomic_DNA"/>
</dbReference>
<dbReference type="GO" id="GO:0000160">
    <property type="term" value="P:phosphorelay signal transduction system"/>
    <property type="evidence" value="ECO:0007669"/>
    <property type="project" value="InterPro"/>
</dbReference>
<proteinExistence type="predicted"/>
<keyword evidence="8" id="KW-0804">Transcription</keyword>
<keyword evidence="13" id="KW-1185">Reference proteome</keyword>
<feature type="modified residue" description="4-aspartylphosphate" evidence="9">
    <location>
        <position position="90"/>
    </location>
</feature>
<dbReference type="SUPFAM" id="SSF52172">
    <property type="entry name" value="CheY-like"/>
    <property type="match status" value="1"/>
</dbReference>
<evidence type="ECO:0000313" key="12">
    <source>
        <dbReference type="EMBL" id="ADB40309.1"/>
    </source>
</evidence>
<evidence type="ECO:0000313" key="13">
    <source>
        <dbReference type="Proteomes" id="UP000002028"/>
    </source>
</evidence>
<keyword evidence="3" id="KW-0418">Kinase</keyword>
<evidence type="ECO:0000256" key="1">
    <source>
        <dbReference type="ARBA" id="ARBA00022679"/>
    </source>
</evidence>
<protein>
    <submittedName>
        <fullName evidence="12">Transcriptional regulator, NifA subfamily, Fis Family</fullName>
    </submittedName>
</protein>
<feature type="domain" description="Response regulatory" evidence="11">
    <location>
        <begin position="40"/>
        <end position="156"/>
    </location>
</feature>
<dbReference type="CDD" id="cd00009">
    <property type="entry name" value="AAA"/>
    <property type="match status" value="1"/>
</dbReference>
<dbReference type="InterPro" id="IPR025943">
    <property type="entry name" value="Sigma_54_int_dom_ATP-bd_2"/>
</dbReference>
<evidence type="ECO:0000256" key="2">
    <source>
        <dbReference type="ARBA" id="ARBA00022741"/>
    </source>
</evidence>
<dbReference type="InterPro" id="IPR025944">
    <property type="entry name" value="Sigma_54_int_dom_CS"/>
</dbReference>
<evidence type="ECO:0000256" key="3">
    <source>
        <dbReference type="ARBA" id="ARBA00022777"/>
    </source>
</evidence>
<dbReference type="Gene3D" id="1.10.10.60">
    <property type="entry name" value="Homeodomain-like"/>
    <property type="match status" value="1"/>
</dbReference>
<keyword evidence="6" id="KW-0238">DNA-binding</keyword>
<keyword evidence="9" id="KW-0597">Phosphoprotein</keyword>
<dbReference type="SMART" id="SM00382">
    <property type="entry name" value="AAA"/>
    <property type="match status" value="1"/>
</dbReference>
<dbReference type="InterPro" id="IPR011006">
    <property type="entry name" value="CheY-like_superfamily"/>
</dbReference>
<dbReference type="GO" id="GO:0005524">
    <property type="term" value="F:ATP binding"/>
    <property type="evidence" value="ECO:0007669"/>
    <property type="project" value="UniProtKB-KW"/>
</dbReference>
<dbReference type="SUPFAM" id="SSF55781">
    <property type="entry name" value="GAF domain-like"/>
    <property type="match status" value="2"/>
</dbReference>
<dbReference type="eggNOG" id="COG4565">
    <property type="taxonomic scope" value="Bacteria"/>
</dbReference>
<dbReference type="CDD" id="cd17534">
    <property type="entry name" value="REC_DC-like"/>
    <property type="match status" value="1"/>
</dbReference>
<evidence type="ECO:0000259" key="11">
    <source>
        <dbReference type="PROSITE" id="PS50110"/>
    </source>
</evidence>
<evidence type="ECO:0000256" key="7">
    <source>
        <dbReference type="ARBA" id="ARBA00023159"/>
    </source>
</evidence>
<dbReference type="GO" id="GO:0006355">
    <property type="term" value="P:regulation of DNA-templated transcription"/>
    <property type="evidence" value="ECO:0007669"/>
    <property type="project" value="InterPro"/>
</dbReference>
<dbReference type="SMART" id="SM00448">
    <property type="entry name" value="REC"/>
    <property type="match status" value="1"/>
</dbReference>
<feature type="domain" description="Sigma-54 factor interaction" evidence="10">
    <location>
        <begin position="559"/>
        <end position="788"/>
    </location>
</feature>
<name>D2QLL9_SPILD</name>
<keyword evidence="7" id="KW-0010">Activator</keyword>